<dbReference type="Proteomes" id="UP000285146">
    <property type="component" value="Unassembled WGS sequence"/>
</dbReference>
<comment type="caution">
    <text evidence="2">The sequence shown here is derived from an EMBL/GenBank/DDBJ whole genome shotgun (WGS) entry which is preliminary data.</text>
</comment>
<feature type="compositionally biased region" description="Low complexity" evidence="1">
    <location>
        <begin position="64"/>
        <end position="82"/>
    </location>
</feature>
<protein>
    <submittedName>
        <fullName evidence="2">Uncharacterized protein</fullName>
    </submittedName>
</protein>
<reference evidence="2 3" key="1">
    <citation type="submission" date="2015-09" db="EMBL/GenBank/DDBJ databases">
        <title>Host preference determinants of Valsa canker pathogens revealed by comparative genomics.</title>
        <authorList>
            <person name="Yin Z."/>
            <person name="Huang L."/>
        </authorList>
    </citation>
    <scope>NUCLEOTIDE SEQUENCE [LARGE SCALE GENOMIC DNA]</scope>
    <source>
        <strain evidence="2 3">SXYLt</strain>
    </source>
</reference>
<feature type="region of interest" description="Disordered" evidence="1">
    <location>
        <begin position="37"/>
        <end position="163"/>
    </location>
</feature>
<dbReference type="OrthoDB" id="5383057at2759"/>
<evidence type="ECO:0000313" key="2">
    <source>
        <dbReference type="EMBL" id="ROW10019.1"/>
    </source>
</evidence>
<name>A0A423X2I1_9PEZI</name>
<evidence type="ECO:0000313" key="3">
    <source>
        <dbReference type="Proteomes" id="UP000285146"/>
    </source>
</evidence>
<feature type="region of interest" description="Disordered" evidence="1">
    <location>
        <begin position="1"/>
        <end position="25"/>
    </location>
</feature>
<dbReference type="AlphaFoldDB" id="A0A423X2I1"/>
<feature type="compositionally biased region" description="Basic and acidic residues" evidence="1">
    <location>
        <begin position="118"/>
        <end position="128"/>
    </location>
</feature>
<feature type="compositionally biased region" description="Basic and acidic residues" evidence="1">
    <location>
        <begin position="37"/>
        <end position="51"/>
    </location>
</feature>
<dbReference type="STRING" id="1230097.A0A423X2I1"/>
<evidence type="ECO:0000256" key="1">
    <source>
        <dbReference type="SAM" id="MobiDB-lite"/>
    </source>
</evidence>
<proteinExistence type="predicted"/>
<gene>
    <name evidence="2" type="ORF">VPNG_06540</name>
</gene>
<keyword evidence="3" id="KW-1185">Reference proteome</keyword>
<accession>A0A423X2I1</accession>
<dbReference type="EMBL" id="LKEB01000029">
    <property type="protein sequence ID" value="ROW10019.1"/>
    <property type="molecule type" value="Genomic_DNA"/>
</dbReference>
<dbReference type="InParanoid" id="A0A423X2I1"/>
<sequence>MVGKTPSEGTKVNLGEKAPVVREGAGAVASESLAAESFREGGEFSKNRNISEIDSNTTAHHSSKAPGSAPAPAESHAETAPSYVNTQNIRDSAGPHGKNITEDPELIGRPAKFNVEPGSKDDPARLAEQKLAAKQATVPGAGQGQAGAGNAQPYDALDNETSA</sequence>
<organism evidence="2 3">
    <name type="scientific">Cytospora leucostoma</name>
    <dbReference type="NCBI Taxonomy" id="1230097"/>
    <lineage>
        <taxon>Eukaryota</taxon>
        <taxon>Fungi</taxon>
        <taxon>Dikarya</taxon>
        <taxon>Ascomycota</taxon>
        <taxon>Pezizomycotina</taxon>
        <taxon>Sordariomycetes</taxon>
        <taxon>Sordariomycetidae</taxon>
        <taxon>Diaporthales</taxon>
        <taxon>Cytosporaceae</taxon>
        <taxon>Cytospora</taxon>
    </lineage>
</organism>